<proteinExistence type="predicted"/>
<evidence type="ECO:0000313" key="2">
    <source>
        <dbReference type="Proteomes" id="UP000324222"/>
    </source>
</evidence>
<comment type="caution">
    <text evidence="1">The sequence shown here is derived from an EMBL/GenBank/DDBJ whole genome shotgun (WGS) entry which is preliminary data.</text>
</comment>
<accession>A0A5B7CRI6</accession>
<sequence length="108" mass="12528">MWRSRVQASGAEAHRWSYLAILLQNYDFISPQKYKFPTCSPELKRASEKREEPERGVSHSYSCADWLEGWLIGGARKAPTLPSPYWQFYSSSIDEEFSLAKTRTSIYV</sequence>
<evidence type="ECO:0000313" key="1">
    <source>
        <dbReference type="EMBL" id="MPC11274.1"/>
    </source>
</evidence>
<reference evidence="1 2" key="1">
    <citation type="submission" date="2019-05" db="EMBL/GenBank/DDBJ databases">
        <title>Another draft genome of Portunus trituberculatus and its Hox gene families provides insights of decapod evolution.</title>
        <authorList>
            <person name="Jeong J.-H."/>
            <person name="Song I."/>
            <person name="Kim S."/>
            <person name="Choi T."/>
            <person name="Kim D."/>
            <person name="Ryu S."/>
            <person name="Kim W."/>
        </authorList>
    </citation>
    <scope>NUCLEOTIDE SEQUENCE [LARGE SCALE GENOMIC DNA]</scope>
    <source>
        <tissue evidence="1">Muscle</tissue>
    </source>
</reference>
<protein>
    <submittedName>
        <fullName evidence="1">Uncharacterized protein</fullName>
    </submittedName>
</protein>
<dbReference type="Proteomes" id="UP000324222">
    <property type="component" value="Unassembled WGS sequence"/>
</dbReference>
<dbReference type="EMBL" id="VSRR010000154">
    <property type="protein sequence ID" value="MPC11274.1"/>
    <property type="molecule type" value="Genomic_DNA"/>
</dbReference>
<dbReference type="AlphaFoldDB" id="A0A5B7CRI6"/>
<organism evidence="1 2">
    <name type="scientific">Portunus trituberculatus</name>
    <name type="common">Swimming crab</name>
    <name type="synonym">Neptunus trituberculatus</name>
    <dbReference type="NCBI Taxonomy" id="210409"/>
    <lineage>
        <taxon>Eukaryota</taxon>
        <taxon>Metazoa</taxon>
        <taxon>Ecdysozoa</taxon>
        <taxon>Arthropoda</taxon>
        <taxon>Crustacea</taxon>
        <taxon>Multicrustacea</taxon>
        <taxon>Malacostraca</taxon>
        <taxon>Eumalacostraca</taxon>
        <taxon>Eucarida</taxon>
        <taxon>Decapoda</taxon>
        <taxon>Pleocyemata</taxon>
        <taxon>Brachyura</taxon>
        <taxon>Eubrachyura</taxon>
        <taxon>Portunoidea</taxon>
        <taxon>Portunidae</taxon>
        <taxon>Portuninae</taxon>
        <taxon>Portunus</taxon>
    </lineage>
</organism>
<keyword evidence="2" id="KW-1185">Reference proteome</keyword>
<name>A0A5B7CRI6_PORTR</name>
<gene>
    <name evidence="1" type="ORF">E2C01_003936</name>
</gene>